<dbReference type="SUPFAM" id="SSF55909">
    <property type="entry name" value="Pentein"/>
    <property type="match status" value="1"/>
</dbReference>
<evidence type="ECO:0008006" key="5">
    <source>
        <dbReference type="Google" id="ProtNLM"/>
    </source>
</evidence>
<dbReference type="Gene3D" id="3.75.10.10">
    <property type="entry name" value="L-arginine/glycine Amidinotransferase, Chain A"/>
    <property type="match status" value="1"/>
</dbReference>
<name>A0AAW1Q7J3_9CHLO</name>
<dbReference type="HAMAP" id="MF_01841">
    <property type="entry name" value="Agmatine_deimin"/>
    <property type="match status" value="1"/>
</dbReference>
<gene>
    <name evidence="3" type="ORF">WJX72_006990</name>
</gene>
<organism evidence="3 4">
    <name type="scientific">[Myrmecia] bisecta</name>
    <dbReference type="NCBI Taxonomy" id="41462"/>
    <lineage>
        <taxon>Eukaryota</taxon>
        <taxon>Viridiplantae</taxon>
        <taxon>Chlorophyta</taxon>
        <taxon>core chlorophytes</taxon>
        <taxon>Trebouxiophyceae</taxon>
        <taxon>Trebouxiales</taxon>
        <taxon>Trebouxiaceae</taxon>
        <taxon>Myrmecia</taxon>
    </lineage>
</organism>
<keyword evidence="4" id="KW-1185">Reference proteome</keyword>
<evidence type="ECO:0000313" key="3">
    <source>
        <dbReference type="EMBL" id="KAK9816907.1"/>
    </source>
</evidence>
<feature type="region of interest" description="Disordered" evidence="2">
    <location>
        <begin position="27"/>
        <end position="54"/>
    </location>
</feature>
<keyword evidence="1" id="KW-0378">Hydrolase</keyword>
<dbReference type="GO" id="GO:0004668">
    <property type="term" value="F:protein-arginine deiminase activity"/>
    <property type="evidence" value="ECO:0007669"/>
    <property type="project" value="InterPro"/>
</dbReference>
<dbReference type="NCBIfam" id="TIGR03380">
    <property type="entry name" value="agmatine_aguA"/>
    <property type="match status" value="1"/>
</dbReference>
<dbReference type="Proteomes" id="UP001489004">
    <property type="component" value="Unassembled WGS sequence"/>
</dbReference>
<reference evidence="3 4" key="1">
    <citation type="journal article" date="2024" name="Nat. Commun.">
        <title>Phylogenomics reveals the evolutionary origins of lichenization in chlorophyte algae.</title>
        <authorList>
            <person name="Puginier C."/>
            <person name="Libourel C."/>
            <person name="Otte J."/>
            <person name="Skaloud P."/>
            <person name="Haon M."/>
            <person name="Grisel S."/>
            <person name="Petersen M."/>
            <person name="Berrin J.G."/>
            <person name="Delaux P.M."/>
            <person name="Dal Grande F."/>
            <person name="Keller J."/>
        </authorList>
    </citation>
    <scope>NUCLEOTIDE SEQUENCE [LARGE SCALE GENOMIC DNA]</scope>
    <source>
        <strain evidence="3 4">SAG 2043</strain>
    </source>
</reference>
<evidence type="ECO:0000256" key="1">
    <source>
        <dbReference type="ARBA" id="ARBA00022801"/>
    </source>
</evidence>
<dbReference type="InterPro" id="IPR017754">
    <property type="entry name" value="Agmatine_deiminase"/>
</dbReference>
<comment type="caution">
    <text evidence="3">The sequence shown here is derived from an EMBL/GenBank/DDBJ whole genome shotgun (WGS) entry which is preliminary data.</text>
</comment>
<sequence length="515" mass="56635">MMAPCDRLWYLGQTHKGRQTNTEALSQPRQIHTQASVHPNVRGEEDSRCPKTSEPIRCDLTMAPTLTVGKTQLASLPVRAAQPRPPSAPCVRLPSPVQHLLSTKTKAVRPGASLVVHAQAAATAVQERTSQKTATPASLGYTMPGEFEKHAGCWMGWPDSPYLWRENAKPAQKEYTAIANAISQFEPVTMYANPESADDARAAFKDNPKVTVVELPICDGWTRDWGPSCIARDVDGKREVAGVHWDFDCYGGTIKKKLGQPTQVPDWSKDAVAGRTILEMNGLQVFEAPLHLEGGSIHSDGEGTLVCTEECLLHPSRNPHLGREGIEQVLKDYLGLKKIIWLWKGIAGDDAITNGHVDNFCCFARPGTVLLAWTDDQNDPQWERSNRAYDVLSTTTDAKGRKLEIIKIPCPPPLFRTYKEAEGVHPDHIKLGYCPRIPEERLPATYINHYVANGGVVMPSFGGPGLARATELDGLALEALQKAYPDRKVVAVKSRDVLLNAGNIHCITQQFPAAW</sequence>
<dbReference type="PANTHER" id="PTHR31377:SF0">
    <property type="entry name" value="AGMATINE DEIMINASE-RELATED"/>
    <property type="match status" value="1"/>
</dbReference>
<feature type="compositionally biased region" description="Polar residues" evidence="2">
    <location>
        <begin position="27"/>
        <end position="37"/>
    </location>
</feature>
<accession>A0AAW1Q7J3</accession>
<dbReference type="EMBL" id="JALJOR010000005">
    <property type="protein sequence ID" value="KAK9816907.1"/>
    <property type="molecule type" value="Genomic_DNA"/>
</dbReference>
<dbReference type="InterPro" id="IPR007466">
    <property type="entry name" value="Peptidyl-Arg-deiminase_porph"/>
</dbReference>
<dbReference type="PANTHER" id="PTHR31377">
    <property type="entry name" value="AGMATINE DEIMINASE-RELATED"/>
    <property type="match status" value="1"/>
</dbReference>
<evidence type="ECO:0000256" key="2">
    <source>
        <dbReference type="SAM" id="MobiDB-lite"/>
    </source>
</evidence>
<dbReference type="GO" id="GO:0009446">
    <property type="term" value="P:putrescine biosynthetic process"/>
    <property type="evidence" value="ECO:0007669"/>
    <property type="project" value="InterPro"/>
</dbReference>
<dbReference type="AlphaFoldDB" id="A0AAW1Q7J3"/>
<evidence type="ECO:0000313" key="4">
    <source>
        <dbReference type="Proteomes" id="UP001489004"/>
    </source>
</evidence>
<dbReference type="Pfam" id="PF04371">
    <property type="entry name" value="PAD_porph"/>
    <property type="match status" value="1"/>
</dbReference>
<feature type="compositionally biased region" description="Basic and acidic residues" evidence="2">
    <location>
        <begin position="41"/>
        <end position="54"/>
    </location>
</feature>
<dbReference type="GO" id="GO:0047632">
    <property type="term" value="F:agmatine deiminase activity"/>
    <property type="evidence" value="ECO:0007669"/>
    <property type="project" value="InterPro"/>
</dbReference>
<proteinExistence type="inferred from homology"/>
<protein>
    <recommendedName>
        <fullName evidence="5">Agmatine deiminase</fullName>
    </recommendedName>
</protein>